<evidence type="ECO:0000256" key="1">
    <source>
        <dbReference type="ARBA" id="ARBA00022737"/>
    </source>
</evidence>
<keyword evidence="5" id="KW-1185">Reference proteome</keyword>
<name>A0A6H5ITF7_9HYME</name>
<feature type="repeat" description="ANK" evidence="3">
    <location>
        <begin position="516"/>
        <end position="549"/>
    </location>
</feature>
<dbReference type="InterPro" id="IPR002110">
    <property type="entry name" value="Ankyrin_rpt"/>
</dbReference>
<feature type="repeat" description="ANK" evidence="3">
    <location>
        <begin position="601"/>
        <end position="633"/>
    </location>
</feature>
<dbReference type="PROSITE" id="PS50088">
    <property type="entry name" value="ANK_REPEAT"/>
    <property type="match status" value="6"/>
</dbReference>
<dbReference type="InterPro" id="IPR036770">
    <property type="entry name" value="Ankyrin_rpt-contain_sf"/>
</dbReference>
<keyword evidence="2 3" id="KW-0040">ANK repeat</keyword>
<evidence type="ECO:0000313" key="4">
    <source>
        <dbReference type="EMBL" id="CAB0038941.1"/>
    </source>
</evidence>
<reference evidence="4 5" key="1">
    <citation type="submission" date="2020-02" db="EMBL/GenBank/DDBJ databases">
        <authorList>
            <person name="Ferguson B K."/>
        </authorList>
    </citation>
    <scope>NUCLEOTIDE SEQUENCE [LARGE SCALE GENOMIC DNA]</scope>
</reference>
<organism evidence="4 5">
    <name type="scientific">Trichogramma brassicae</name>
    <dbReference type="NCBI Taxonomy" id="86971"/>
    <lineage>
        <taxon>Eukaryota</taxon>
        <taxon>Metazoa</taxon>
        <taxon>Ecdysozoa</taxon>
        <taxon>Arthropoda</taxon>
        <taxon>Hexapoda</taxon>
        <taxon>Insecta</taxon>
        <taxon>Pterygota</taxon>
        <taxon>Neoptera</taxon>
        <taxon>Endopterygota</taxon>
        <taxon>Hymenoptera</taxon>
        <taxon>Apocrita</taxon>
        <taxon>Proctotrupomorpha</taxon>
        <taxon>Chalcidoidea</taxon>
        <taxon>Trichogrammatidae</taxon>
        <taxon>Trichogramma</taxon>
    </lineage>
</organism>
<dbReference type="Gene3D" id="1.25.40.20">
    <property type="entry name" value="Ankyrin repeat-containing domain"/>
    <property type="match status" value="3"/>
</dbReference>
<dbReference type="OrthoDB" id="684045at2759"/>
<dbReference type="PANTHER" id="PTHR24123:SF141">
    <property type="entry name" value="ANKYRIN 2, ISOFORM U"/>
    <property type="match status" value="1"/>
</dbReference>
<feature type="repeat" description="ANK" evidence="3">
    <location>
        <begin position="229"/>
        <end position="261"/>
    </location>
</feature>
<dbReference type="AlphaFoldDB" id="A0A6H5ITF7"/>
<keyword evidence="1" id="KW-0677">Repeat</keyword>
<evidence type="ECO:0000256" key="2">
    <source>
        <dbReference type="ARBA" id="ARBA00023043"/>
    </source>
</evidence>
<dbReference type="EMBL" id="CADCXV010000928">
    <property type="protein sequence ID" value="CAB0038941.1"/>
    <property type="molecule type" value="Genomic_DNA"/>
</dbReference>
<dbReference type="Proteomes" id="UP000479190">
    <property type="component" value="Unassembled WGS sequence"/>
</dbReference>
<dbReference type="Pfam" id="PF12796">
    <property type="entry name" value="Ank_2"/>
    <property type="match status" value="3"/>
</dbReference>
<evidence type="ECO:0000256" key="3">
    <source>
        <dbReference type="PROSITE-ProRule" id="PRU00023"/>
    </source>
</evidence>
<feature type="repeat" description="ANK" evidence="3">
    <location>
        <begin position="107"/>
        <end position="139"/>
    </location>
</feature>
<sequence length="833" mass="95538">MPRAAEAGRDVYFSNAARLRTYTHNITHLYGKETIRRCERYGKSAIHYLSNLNYEYKTIALNGIIPNLDDFSPNNNWGKYHGYDDPKAKSLINFFLKNSEENYCDDHGYTYLHGACFSGDIETVQRFVSQGVDVDVDSFTYSPLHIACKYRRVDVVKVLLESGAEPNRLDKEDKSTPLHALARLRVCDCAEFCTDNIDDDKIEKKRRPVDEIVNLLVAKGANIETRNARGFTPLESAVSLLDYELTKSLLERGASLDSLSENIVFSTDYTSSELKNYPITLYIAELIRLLSSNGFSCDVYTRLKILKFFMKYRNLDIKNLITDNVGESSHRITSLLHSTYNALFLPLYKVELLRGLRNRVNWQVAQQRHAFLNQIDYLLTRDPTSHLLDVRDFLSTEQIECLLWDSIYHEDGFSRQKFIEFVARSGYRDQFDGLDEDGRPLVRRDTPLHLLRHECVADCRDTVRHLFIIYERFDVNYVDKDGYTHFHVACRFGCEDVVENFLDAGQVDANLIEAQTGYSPLFLALDDGLHAATAELLLRRGADPNVGDSYGCTPLHLICRGSGGYDDDDDDDRGDDLIRLLFERSHDRYRPVRVDAREEIEKNTPLHYALKSGRKKISKSLLSRGADPNLTDAKESTSLHIICERYVMYSDDDLMKIFFEMTDELGLSLNVDARDEKGRTPLQLAVANVYPNTARALLDRGADLTKFVFPDKNHFDARLNLNYGKTYLLKLAAGLLAIVEDLEKRGYELDRSDAITIVKVFLEHELFEKSTNLENPLLLKPERLGFGLERLWLFNNCAFYAAYPVLDAILLKTKKKISKFVLIFNKIFNSSIK</sequence>
<dbReference type="PROSITE" id="PS50297">
    <property type="entry name" value="ANK_REP_REGION"/>
    <property type="match status" value="6"/>
</dbReference>
<dbReference type="SMART" id="SM00248">
    <property type="entry name" value="ANK"/>
    <property type="match status" value="9"/>
</dbReference>
<dbReference type="PANTHER" id="PTHR24123">
    <property type="entry name" value="ANKYRIN REPEAT-CONTAINING"/>
    <property type="match status" value="1"/>
</dbReference>
<protein>
    <submittedName>
        <fullName evidence="4">Uncharacterized protein</fullName>
    </submittedName>
</protein>
<dbReference type="SUPFAM" id="SSF48403">
    <property type="entry name" value="Ankyrin repeat"/>
    <property type="match status" value="2"/>
</dbReference>
<dbReference type="InterPro" id="IPR051165">
    <property type="entry name" value="Multifunctional_ANK_Repeat"/>
</dbReference>
<accession>A0A6H5ITF7</accession>
<gene>
    <name evidence="4" type="ORF">TBRA_LOCUS10708</name>
</gene>
<feature type="repeat" description="ANK" evidence="3">
    <location>
        <begin position="139"/>
        <end position="171"/>
    </location>
</feature>
<evidence type="ECO:0000313" key="5">
    <source>
        <dbReference type="Proteomes" id="UP000479190"/>
    </source>
</evidence>
<proteinExistence type="predicted"/>
<feature type="repeat" description="ANK" evidence="3">
    <location>
        <begin position="677"/>
        <end position="704"/>
    </location>
</feature>